<dbReference type="RefSeq" id="WP_413258136.1">
    <property type="nucleotide sequence ID" value="NZ_JBHFNS010000059.1"/>
</dbReference>
<evidence type="ECO:0000313" key="3">
    <source>
        <dbReference type="Proteomes" id="UP001576776"/>
    </source>
</evidence>
<name>A0ABV4YCU1_9CYAN</name>
<reference evidence="2 3" key="1">
    <citation type="submission" date="2024-09" db="EMBL/GenBank/DDBJ databases">
        <title>Floridaenema gen nov. (Aerosakkonemataceae, Aerosakkonematales ord. nov., Cyanobacteria) from benthic tropical and subtropical fresh waters, with the description of four new species.</title>
        <authorList>
            <person name="Moretto J.A."/>
            <person name="Berthold D.E."/>
            <person name="Lefler F.W."/>
            <person name="Huang I.-S."/>
            <person name="Laughinghouse H. IV."/>
        </authorList>
    </citation>
    <scope>NUCLEOTIDE SEQUENCE [LARGE SCALE GENOMIC DNA]</scope>
    <source>
        <strain evidence="2 3">BLCC-F154</strain>
    </source>
</reference>
<dbReference type="Proteomes" id="UP001576776">
    <property type="component" value="Unassembled WGS sequence"/>
</dbReference>
<sequence>MADILKNIQGFVDYAGNLRGDEKGEAQVFCDRLFQALNHAGYKEAGAELEYRVKAKGKTTKFADLLWRPRLLLEMKKRGEKLEKHYQQAKVVASDNFLLNLLANSPNFILN</sequence>
<proteinExistence type="predicted"/>
<keyword evidence="3" id="KW-1185">Reference proteome</keyword>
<accession>A0ABV4YCU1</accession>
<evidence type="ECO:0000313" key="2">
    <source>
        <dbReference type="EMBL" id="MFB2936641.1"/>
    </source>
</evidence>
<dbReference type="EMBL" id="JBHFNS010000059">
    <property type="protein sequence ID" value="MFB2936641.1"/>
    <property type="molecule type" value="Genomic_DNA"/>
</dbReference>
<dbReference type="Pfam" id="PF20464">
    <property type="entry name" value="MmeI_N"/>
    <property type="match status" value="1"/>
</dbReference>
<organism evidence="2 3">
    <name type="scientific">Floridaenema fluviatile BLCC-F154</name>
    <dbReference type="NCBI Taxonomy" id="3153640"/>
    <lineage>
        <taxon>Bacteria</taxon>
        <taxon>Bacillati</taxon>
        <taxon>Cyanobacteriota</taxon>
        <taxon>Cyanophyceae</taxon>
        <taxon>Oscillatoriophycideae</taxon>
        <taxon>Aerosakkonematales</taxon>
        <taxon>Aerosakkonemataceae</taxon>
        <taxon>Floridanema</taxon>
        <taxon>Floridanema fluviatile</taxon>
    </lineage>
</organism>
<feature type="domain" description="MmeI-like N-terminal" evidence="1">
    <location>
        <begin position="19"/>
        <end position="90"/>
    </location>
</feature>
<comment type="caution">
    <text evidence="2">The sequence shown here is derived from an EMBL/GenBank/DDBJ whole genome shotgun (WGS) entry which is preliminary data.</text>
</comment>
<evidence type="ECO:0000259" key="1">
    <source>
        <dbReference type="Pfam" id="PF20464"/>
    </source>
</evidence>
<gene>
    <name evidence="2" type="ORF">ACE1B6_15425</name>
</gene>
<protein>
    <submittedName>
        <fullName evidence="2">Type IIL restriction-modification enzyme MmeI</fullName>
    </submittedName>
</protein>
<dbReference type="InterPro" id="IPR046817">
    <property type="entry name" value="MmeI_N"/>
</dbReference>